<evidence type="ECO:0000259" key="8">
    <source>
        <dbReference type="Pfam" id="PF14881"/>
    </source>
</evidence>
<evidence type="ECO:0000256" key="1">
    <source>
        <dbReference type="ARBA" id="ARBA00003757"/>
    </source>
</evidence>
<evidence type="ECO:0000256" key="4">
    <source>
        <dbReference type="ARBA" id="ARBA00014097"/>
    </source>
</evidence>
<protein>
    <recommendedName>
        <fullName evidence="4">Protein DML1</fullName>
    </recommendedName>
    <alternativeName>
        <fullName evidence="5">Protein dml1</fullName>
    </alternativeName>
</protein>
<evidence type="ECO:0000313" key="9">
    <source>
        <dbReference type="EMBL" id="GAV55081.1"/>
    </source>
</evidence>
<dbReference type="Pfam" id="PF14881">
    <property type="entry name" value="Tubulin_3"/>
    <property type="match status" value="1"/>
</dbReference>
<evidence type="ECO:0000313" key="10">
    <source>
        <dbReference type="Proteomes" id="UP000187013"/>
    </source>
</evidence>
<dbReference type="EMBL" id="BDGX01000045">
    <property type="protein sequence ID" value="GAV55081.1"/>
    <property type="molecule type" value="Genomic_DNA"/>
</dbReference>
<feature type="domain" description="DML1/Misato tubulin" evidence="8">
    <location>
        <begin position="122"/>
        <end position="300"/>
    </location>
</feature>
<evidence type="ECO:0000256" key="2">
    <source>
        <dbReference type="ARBA" id="ARBA00004173"/>
    </source>
</evidence>
<keyword evidence="6" id="KW-0496">Mitochondrion</keyword>
<evidence type="ECO:0000259" key="7">
    <source>
        <dbReference type="Pfam" id="PF10644"/>
    </source>
</evidence>
<dbReference type="InterPro" id="IPR049942">
    <property type="entry name" value="DML1/Misato"/>
</dbReference>
<feature type="domain" description="Misato Segment II tubulin-like" evidence="7">
    <location>
        <begin position="2"/>
        <end position="115"/>
    </location>
</feature>
<dbReference type="Pfam" id="PF10644">
    <property type="entry name" value="Misat_Tub_SegII"/>
    <property type="match status" value="1"/>
</dbReference>
<dbReference type="PANTHER" id="PTHR13391:SF0">
    <property type="entry name" value="PROTEIN MISATO HOMOLOG 1"/>
    <property type="match status" value="1"/>
</dbReference>
<dbReference type="InterPro" id="IPR019605">
    <property type="entry name" value="Misato_II_tubulin-like"/>
</dbReference>
<sequence length="462" mass="53123">MHEVISVSVGHRCNHLSTQFFNCQEKKLYDAQRSRDNDFSVHLNPSVDKLNQTVSFAPRALIWESKGGNGSLGTYQYAQPEDHFYSDDTKEGSNENVMLTSSKVPRSEYQEALDKNGSMPVPQLNNEMAKYWSDYSRLIYEPTTFNNLKDWHHDLSNSNLPDFKGLNVHKFDSYELGVQEFDDNYLQEFFDGNLHKQLEQCDTLQGFNLMSSLDSAWSGFSSAMLLELRNELPKTTIFAWNYYKGELKGLNRTLLPHWERQMKSSVVCNEEADLVFPLRLDESLSDWEQAGQAVRVLDSVNSLFEQKGTKKQSMTHLQDCVGVSDQTRKFVSSIFENPDYNYSFFDDYPVFRNGHKDPHVFSECSIQRGSNTNSKPNLRTLQTTEFLASDTVPPQFQSPHSFDLQLSSTEKSRDVFLHWRDVASKYLRSALDGDELVDNLGTMAAAYEYGWYDDEDSGDDDF</sequence>
<dbReference type="GO" id="GO:0007005">
    <property type="term" value="P:mitochondrion organization"/>
    <property type="evidence" value="ECO:0007669"/>
    <property type="project" value="InterPro"/>
</dbReference>
<dbReference type="InterPro" id="IPR029209">
    <property type="entry name" value="DML1/Misato_tubulin"/>
</dbReference>
<comment type="subcellular location">
    <subcellularLocation>
        <location evidence="2">Mitochondrion</location>
    </subcellularLocation>
</comment>
<proteinExistence type="inferred from homology"/>
<dbReference type="OrthoDB" id="271881at2759"/>
<dbReference type="AlphaFoldDB" id="A0A1Q3AHB6"/>
<dbReference type="GO" id="GO:0005739">
    <property type="term" value="C:mitochondrion"/>
    <property type="evidence" value="ECO:0007669"/>
    <property type="project" value="UniProtKB-SubCell"/>
</dbReference>
<dbReference type="SUPFAM" id="SSF52490">
    <property type="entry name" value="Tubulin nucleotide-binding domain-like"/>
    <property type="match status" value="1"/>
</dbReference>
<dbReference type="InterPro" id="IPR036525">
    <property type="entry name" value="Tubulin/FtsZ_GTPase_sf"/>
</dbReference>
<accession>A0A1Q3AHB6</accession>
<dbReference type="PANTHER" id="PTHR13391">
    <property type="entry name" value="MITOCHONDRIAL DISTRIBUTION REGULATOR MISATO"/>
    <property type="match status" value="1"/>
</dbReference>
<dbReference type="Gene3D" id="3.40.50.1440">
    <property type="entry name" value="Tubulin/FtsZ, GTPase domain"/>
    <property type="match status" value="1"/>
</dbReference>
<evidence type="ECO:0000256" key="6">
    <source>
        <dbReference type="ARBA" id="ARBA00023128"/>
    </source>
</evidence>
<name>A0A1Q3AHB6_ZYGRO</name>
<dbReference type="Proteomes" id="UP000187013">
    <property type="component" value="Unassembled WGS sequence"/>
</dbReference>
<comment type="function">
    <text evidence="1">Involved in the partitioning of the mitochondrial organelle and mitochondrial DNA (mtDNA) inheritance.</text>
</comment>
<comment type="caution">
    <text evidence="9">The sequence shown here is derived from an EMBL/GenBank/DDBJ whole genome shotgun (WGS) entry which is preliminary data.</text>
</comment>
<reference evidence="9 10" key="1">
    <citation type="submission" date="2016-08" db="EMBL/GenBank/DDBJ databases">
        <title>Draft genome sequence of allopolyploid Zygosaccharomyces rouxii.</title>
        <authorList>
            <person name="Watanabe J."/>
            <person name="Uehara K."/>
            <person name="Mogi Y."/>
            <person name="Tsukioka Y."/>
        </authorList>
    </citation>
    <scope>NUCLEOTIDE SEQUENCE [LARGE SCALE GENOMIC DNA]</scope>
    <source>
        <strain evidence="9 10">NBRC 110957</strain>
    </source>
</reference>
<organism evidence="9 10">
    <name type="scientific">Zygosaccharomyces rouxii</name>
    <dbReference type="NCBI Taxonomy" id="4956"/>
    <lineage>
        <taxon>Eukaryota</taxon>
        <taxon>Fungi</taxon>
        <taxon>Dikarya</taxon>
        <taxon>Ascomycota</taxon>
        <taxon>Saccharomycotina</taxon>
        <taxon>Saccharomycetes</taxon>
        <taxon>Saccharomycetales</taxon>
        <taxon>Saccharomycetaceae</taxon>
        <taxon>Zygosaccharomyces</taxon>
    </lineage>
</organism>
<evidence type="ECO:0000256" key="5">
    <source>
        <dbReference type="ARBA" id="ARBA00022030"/>
    </source>
</evidence>
<comment type="similarity">
    <text evidence="3">Belongs to the misato family.</text>
</comment>
<gene>
    <name evidence="9" type="ORF">ZYGR_0AS04040</name>
</gene>
<evidence type="ECO:0000256" key="3">
    <source>
        <dbReference type="ARBA" id="ARBA00008507"/>
    </source>
</evidence>